<dbReference type="OMA" id="FRLERIC"/>
<protein>
    <submittedName>
        <fullName evidence="3">FAS-associated factor 1</fullName>
    </submittedName>
</protein>
<evidence type="ECO:0000313" key="3">
    <source>
        <dbReference type="EMBL" id="KHN83340.1"/>
    </source>
</evidence>
<keyword evidence="4" id="KW-1185">Reference proteome</keyword>
<dbReference type="InterPro" id="IPR050730">
    <property type="entry name" value="UBX_domain-protein"/>
</dbReference>
<comment type="caution">
    <text evidence="3">The sequence shown here is derived from an EMBL/GenBank/DDBJ whole genome shotgun (WGS) entry which is preliminary data.</text>
</comment>
<name>A0A0B2VQN0_TOXCA</name>
<dbReference type="InterPro" id="IPR049483">
    <property type="entry name" value="FAF1_2-like_UAS"/>
</dbReference>
<gene>
    <name evidence="3" type="primary">FAF1</name>
    <name evidence="3" type="ORF">Tcan_05408</name>
</gene>
<dbReference type="Gene3D" id="3.40.30.10">
    <property type="entry name" value="Glutaredoxin"/>
    <property type="match status" value="1"/>
</dbReference>
<dbReference type="SUPFAM" id="SSF52833">
    <property type="entry name" value="Thioredoxin-like"/>
    <property type="match status" value="1"/>
</dbReference>
<feature type="region of interest" description="Disordered" evidence="1">
    <location>
        <begin position="94"/>
        <end position="173"/>
    </location>
</feature>
<dbReference type="GO" id="GO:0036503">
    <property type="term" value="P:ERAD pathway"/>
    <property type="evidence" value="ECO:0007669"/>
    <property type="project" value="TreeGrafter"/>
</dbReference>
<dbReference type="AlphaFoldDB" id="A0A0B2VQN0"/>
<evidence type="ECO:0000313" key="4">
    <source>
        <dbReference type="Proteomes" id="UP000031036"/>
    </source>
</evidence>
<dbReference type="SMART" id="SM00594">
    <property type="entry name" value="UAS"/>
    <property type="match status" value="1"/>
</dbReference>
<dbReference type="InterPro" id="IPR001012">
    <property type="entry name" value="UBX_dom"/>
</dbReference>
<dbReference type="GO" id="GO:0005783">
    <property type="term" value="C:endoplasmic reticulum"/>
    <property type="evidence" value="ECO:0007669"/>
    <property type="project" value="TreeGrafter"/>
</dbReference>
<organism evidence="3 4">
    <name type="scientific">Toxocara canis</name>
    <name type="common">Canine roundworm</name>
    <dbReference type="NCBI Taxonomy" id="6265"/>
    <lineage>
        <taxon>Eukaryota</taxon>
        <taxon>Metazoa</taxon>
        <taxon>Ecdysozoa</taxon>
        <taxon>Nematoda</taxon>
        <taxon>Chromadorea</taxon>
        <taxon>Rhabditida</taxon>
        <taxon>Spirurina</taxon>
        <taxon>Ascaridomorpha</taxon>
        <taxon>Ascaridoidea</taxon>
        <taxon>Toxocaridae</taxon>
        <taxon>Toxocara</taxon>
    </lineage>
</organism>
<feature type="region of interest" description="Disordered" evidence="1">
    <location>
        <begin position="56"/>
        <end position="79"/>
    </location>
</feature>
<sequence>MGDRRRAVIELSGGQKTLLERYQEIANESDKRKAIEAMESVDWDLQRAVEMRLAGDPVGDYTTPRGELSHNGEDDIDDDDLMWDAVSESYNGLTHERNHKFSSSSRTKGSSLWDGASSSQHSAATPVLESRSGSGSQGQIRSRSMHNDSAISGTGDDAALDRDSDSDGFDGQMEVEDDVDDLRASSKCEERAPLVPSDFTSIEEAMNNFTVVFEARYGYNHAPFYAGSLRDAIREAFEAPGRAISERRPLVIYLHNDNAVASNIFAKNVLCSDSVASLLNGQFITWGWDITQKANKEMLLSWLEWSDVRETTRVLRKTLYDQYPLLLIITKDAGVVQMFDMCSGFDRADDVMQKLMNSLEFYQRIRSIEETEEKQRQEREMIRQEQKREYEESLARDRAHQEELERQKQEQQEEEVRRQRAEEKKADRMRKLASSLPKEPAATEKGIVMVRMRFPDGFAEVRRFRASEPLNNLATYIESKGYDMEHFRVWNSDVPKKNVMECFDLSHSFADLKWPVREQVFVEEK</sequence>
<dbReference type="Gene3D" id="1.10.8.10">
    <property type="entry name" value="DNA helicase RuvA subunit, C-terminal domain"/>
    <property type="match status" value="1"/>
</dbReference>
<dbReference type="SUPFAM" id="SSF54236">
    <property type="entry name" value="Ubiquitin-like"/>
    <property type="match status" value="1"/>
</dbReference>
<feature type="domain" description="UBX" evidence="2">
    <location>
        <begin position="443"/>
        <end position="522"/>
    </location>
</feature>
<dbReference type="GO" id="GO:0005634">
    <property type="term" value="C:nucleus"/>
    <property type="evidence" value="ECO:0007669"/>
    <property type="project" value="TreeGrafter"/>
</dbReference>
<dbReference type="PANTHER" id="PTHR23322:SF96">
    <property type="entry name" value="FAS-ASSOCIATED FACTOR 1"/>
    <property type="match status" value="1"/>
</dbReference>
<feature type="compositionally biased region" description="Low complexity" evidence="1">
    <location>
        <begin position="130"/>
        <end position="142"/>
    </location>
</feature>
<dbReference type="STRING" id="6265.A0A0B2VQN0"/>
<dbReference type="EMBL" id="JPKZ01001201">
    <property type="protein sequence ID" value="KHN83340.1"/>
    <property type="molecule type" value="Genomic_DNA"/>
</dbReference>
<feature type="compositionally biased region" description="Basic and acidic residues" evidence="1">
    <location>
        <begin position="373"/>
        <end position="430"/>
    </location>
</feature>
<dbReference type="OrthoDB" id="1920064at2759"/>
<dbReference type="Proteomes" id="UP000031036">
    <property type="component" value="Unassembled WGS sequence"/>
</dbReference>
<dbReference type="PANTHER" id="PTHR23322">
    <property type="entry name" value="FAS-ASSOCIATED PROTEIN"/>
    <property type="match status" value="1"/>
</dbReference>
<feature type="region of interest" description="Disordered" evidence="1">
    <location>
        <begin position="373"/>
        <end position="438"/>
    </location>
</feature>
<proteinExistence type="predicted"/>
<dbReference type="PROSITE" id="PS50033">
    <property type="entry name" value="UBX"/>
    <property type="match status" value="1"/>
</dbReference>
<dbReference type="GO" id="GO:0043130">
    <property type="term" value="F:ubiquitin binding"/>
    <property type="evidence" value="ECO:0007669"/>
    <property type="project" value="TreeGrafter"/>
</dbReference>
<dbReference type="InterPro" id="IPR029071">
    <property type="entry name" value="Ubiquitin-like_domsf"/>
</dbReference>
<dbReference type="Pfam" id="PF21021">
    <property type="entry name" value="FAF1"/>
    <property type="match status" value="1"/>
</dbReference>
<dbReference type="InterPro" id="IPR036249">
    <property type="entry name" value="Thioredoxin-like_sf"/>
</dbReference>
<dbReference type="Pfam" id="PF00789">
    <property type="entry name" value="UBX"/>
    <property type="match status" value="1"/>
</dbReference>
<evidence type="ECO:0000256" key="1">
    <source>
        <dbReference type="SAM" id="MobiDB-lite"/>
    </source>
</evidence>
<evidence type="ECO:0000259" key="2">
    <source>
        <dbReference type="PROSITE" id="PS50033"/>
    </source>
</evidence>
<feature type="compositionally biased region" description="Low complexity" evidence="1">
    <location>
        <begin position="102"/>
        <end position="111"/>
    </location>
</feature>
<reference evidence="3 4" key="1">
    <citation type="submission" date="2014-11" db="EMBL/GenBank/DDBJ databases">
        <title>Genetic blueprint of the zoonotic pathogen Toxocara canis.</title>
        <authorList>
            <person name="Zhu X.-Q."/>
            <person name="Korhonen P.K."/>
            <person name="Cai H."/>
            <person name="Young N.D."/>
            <person name="Nejsum P."/>
            <person name="von Samson-Himmelstjerna G."/>
            <person name="Boag P.R."/>
            <person name="Tan P."/>
            <person name="Li Q."/>
            <person name="Min J."/>
            <person name="Yang Y."/>
            <person name="Wang X."/>
            <person name="Fang X."/>
            <person name="Hall R.S."/>
            <person name="Hofmann A."/>
            <person name="Sternberg P.W."/>
            <person name="Jex A.R."/>
            <person name="Gasser R.B."/>
        </authorList>
    </citation>
    <scope>NUCLEOTIDE SEQUENCE [LARGE SCALE GENOMIC DNA]</scope>
    <source>
        <strain evidence="3">PN_DK_2014</strain>
    </source>
</reference>
<accession>A0A0B2VQN0</accession>
<dbReference type="InterPro" id="IPR006577">
    <property type="entry name" value="UAS"/>
</dbReference>
<dbReference type="Gene3D" id="3.10.20.90">
    <property type="entry name" value="Phosphatidylinositol 3-kinase Catalytic Subunit, Chain A, domain 1"/>
    <property type="match status" value="1"/>
</dbReference>